<evidence type="ECO:0000313" key="2">
    <source>
        <dbReference type="RefSeq" id="XP_075091775.1"/>
    </source>
</evidence>
<dbReference type="Proteomes" id="UP000790787">
    <property type="component" value="Chromosome 17"/>
</dbReference>
<keyword evidence="1" id="KW-1185">Reference proteome</keyword>
<proteinExistence type="predicted"/>
<accession>A0AC58T3I8</accession>
<evidence type="ECO:0000313" key="1">
    <source>
        <dbReference type="Proteomes" id="UP000790787"/>
    </source>
</evidence>
<sequence length="481" mass="55180">MPLYAKFLKKILSSKRKLEEVSAVKLTEKCSAILQNKLPHKLGGPGSFTIPCIVGGTHFEKALCDSGASIDLMPFSILRKLELGEMKDTGVSFQLADQRRAIIDVHQGQLILRVDEERVIFDMQKMIKFPGDESSSSCFQIDLLNDLVDEYKDNQLIIDSLERYFARSGTISDDNPIIREKTEMLEKESKNEKVSQEGVQLKIKLKDLSSHLKYVFLELESFPVIISSSLTIEHESKLIGVVRKHKRALEWTIADIKGIRLAICKHMILMENDYKPIVQPQRRLNPAMQEVIKKEMVKLAASIIYLISDSPWPQEKTIFLCPLLTKCLKEVQATVFTIFLIDILGIIRYQSRENHIHMPPRKAFEILKKELTNAPIVVSPDWRQPFEIMCDASVTVVGAILGQKRDKIIRPIYYASRTLNEAQKNYATTEKELLAVEFGFDKFRSYLIGTKVIIYTDHEALKFLLAKKDARPRLLRWILFL</sequence>
<dbReference type="RefSeq" id="XP_075091775.1">
    <property type="nucleotide sequence ID" value="XM_075235674.1"/>
</dbReference>
<name>A0AC58T3I8_TOBAC</name>
<protein>
    <submittedName>
        <fullName evidence="2">Uncharacterized protein LOC107826308</fullName>
    </submittedName>
</protein>
<reference evidence="2" key="2">
    <citation type="submission" date="2025-08" db="UniProtKB">
        <authorList>
            <consortium name="RefSeq"/>
        </authorList>
    </citation>
    <scope>IDENTIFICATION</scope>
    <source>
        <tissue evidence="2">Leaf</tissue>
    </source>
</reference>
<gene>
    <name evidence="2" type="primary">LOC107826308</name>
</gene>
<reference evidence="1" key="1">
    <citation type="journal article" date="2014" name="Nat. Commun.">
        <title>The tobacco genome sequence and its comparison with those of tomato and potato.</title>
        <authorList>
            <person name="Sierro N."/>
            <person name="Battey J.N."/>
            <person name="Ouadi S."/>
            <person name="Bakaher N."/>
            <person name="Bovet L."/>
            <person name="Willig A."/>
            <person name="Goepfert S."/>
            <person name="Peitsch M.C."/>
            <person name="Ivanov N.V."/>
        </authorList>
    </citation>
    <scope>NUCLEOTIDE SEQUENCE [LARGE SCALE GENOMIC DNA]</scope>
</reference>
<organism evidence="1 2">
    <name type="scientific">Nicotiana tabacum</name>
    <name type="common">Common tobacco</name>
    <dbReference type="NCBI Taxonomy" id="4097"/>
    <lineage>
        <taxon>Eukaryota</taxon>
        <taxon>Viridiplantae</taxon>
        <taxon>Streptophyta</taxon>
        <taxon>Embryophyta</taxon>
        <taxon>Tracheophyta</taxon>
        <taxon>Spermatophyta</taxon>
        <taxon>Magnoliopsida</taxon>
        <taxon>eudicotyledons</taxon>
        <taxon>Gunneridae</taxon>
        <taxon>Pentapetalae</taxon>
        <taxon>asterids</taxon>
        <taxon>lamiids</taxon>
        <taxon>Solanales</taxon>
        <taxon>Solanaceae</taxon>
        <taxon>Nicotianoideae</taxon>
        <taxon>Nicotianeae</taxon>
        <taxon>Nicotiana</taxon>
    </lineage>
</organism>